<dbReference type="PRINTS" id="PR00919">
    <property type="entry name" value="THERMOPTASE"/>
</dbReference>
<name>A0AA86I434_PRIMG</name>
<dbReference type="GO" id="GO:0006508">
    <property type="term" value="P:proteolysis"/>
    <property type="evidence" value="ECO:0007669"/>
    <property type="project" value="InterPro"/>
</dbReference>
<protein>
    <submittedName>
        <fullName evidence="1">Uncharacterized protein</fullName>
    </submittedName>
</protein>
<reference evidence="1 2" key="1">
    <citation type="submission" date="2017-07" db="EMBL/GenBank/DDBJ databases">
        <title>Isolation and development of strain Bacillus megaterium SR7 for enhanced growth and metabolite production under supercritical carbon dioxide.</title>
        <authorList>
            <person name="Freedman A.J.E."/>
            <person name="Peet K.C."/>
            <person name="Boock J.T."/>
            <person name="Penn K."/>
            <person name="Prather K.L.J."/>
            <person name="Thompson J.R."/>
        </authorList>
    </citation>
    <scope>NUCLEOTIDE SEQUENCE [LARGE SCALE GENOMIC DNA]</scope>
    <source>
        <strain evidence="1 2">SR7</strain>
    </source>
</reference>
<organism evidence="1 2">
    <name type="scientific">Priestia megaterium</name>
    <name type="common">Bacillus megaterium</name>
    <dbReference type="NCBI Taxonomy" id="1404"/>
    <lineage>
        <taxon>Bacteria</taxon>
        <taxon>Bacillati</taxon>
        <taxon>Bacillota</taxon>
        <taxon>Bacilli</taxon>
        <taxon>Bacillales</taxon>
        <taxon>Bacillaceae</taxon>
        <taxon>Priestia</taxon>
    </lineage>
</organism>
<evidence type="ECO:0000313" key="2">
    <source>
        <dbReference type="Proteomes" id="UP000253834"/>
    </source>
</evidence>
<evidence type="ECO:0000313" key="1">
    <source>
        <dbReference type="EMBL" id="AXI29874.1"/>
    </source>
</evidence>
<dbReference type="Pfam" id="PF02073">
    <property type="entry name" value="Peptidase_M29"/>
    <property type="match status" value="1"/>
</dbReference>
<sequence length="80" mass="9079">MNNIYRETFNNKLESLKFCGHTVVTDWSQKPDFSLQNGANDSITHVDFMIGSAEMDIDVIKADGTTEPVFRKITCDFTND</sequence>
<gene>
    <name evidence="1" type="ORF">CIB87_12935</name>
</gene>
<dbReference type="GO" id="GO:0004177">
    <property type="term" value="F:aminopeptidase activity"/>
    <property type="evidence" value="ECO:0007669"/>
    <property type="project" value="InterPro"/>
</dbReference>
<accession>A0AA86I434</accession>
<proteinExistence type="predicted"/>
<dbReference type="Proteomes" id="UP000253834">
    <property type="component" value="Chromosome"/>
</dbReference>
<dbReference type="InterPro" id="IPR000787">
    <property type="entry name" value="Peptidase_M29"/>
</dbReference>
<dbReference type="AlphaFoldDB" id="A0AA86I434"/>
<dbReference type="SUPFAM" id="SSF144052">
    <property type="entry name" value="Thermophilic metalloprotease-like"/>
    <property type="match status" value="1"/>
</dbReference>
<dbReference type="EMBL" id="CP022674">
    <property type="protein sequence ID" value="AXI29874.1"/>
    <property type="molecule type" value="Genomic_DNA"/>
</dbReference>